<proteinExistence type="predicted"/>
<evidence type="ECO:0000313" key="1">
    <source>
        <dbReference type="EMBL" id="ANY90446.1"/>
    </source>
</evidence>
<dbReference type="EMBL" id="CP016634">
    <property type="protein sequence ID" value="ANY90446.1"/>
    <property type="molecule type" value="Genomic_DNA"/>
</dbReference>
<sequence length="159" mass="18255">MTRIAYLEISPRQTGKTTRLAKMACELVAQGKQVVFVVHSPRAAKEWGQRHPELLVIADGQPLPRWIDPDQAVWFYDEFDWLKSVVVREGAYYATTAARLRVAGEPPAEGDVLMQLLEANGQQHVRHFWPFDVDDFVSENRRFMSAECFRLCMLGEFQA</sequence>
<accession>A0A1B2FE01</accession>
<dbReference type="InterPro" id="IPR027417">
    <property type="entry name" value="P-loop_NTPase"/>
</dbReference>
<reference evidence="1" key="1">
    <citation type="submission" date="2016-07" db="EMBL/GenBank/DDBJ databases">
        <title>New class B carbapenemase carried by novel plasmid in Pseudomonas putida enviromental strain in eastern Amazonia.</title>
        <authorList>
            <person name="Souza C.O."/>
            <person name="Lima K.V."/>
            <person name="Brasiliense D.M."/>
            <person name="Perez-Chaparro P.J."/>
            <person name="Mamizuka E.M."/>
            <person name="Lima M.O."/>
            <person name="Lima L.N."/>
            <person name="McCulloch J.A."/>
        </authorList>
    </citation>
    <scope>NUCLEOTIDE SEQUENCE [LARGE SCALE GENOMIC DNA]</scope>
    <source>
        <strain evidence="1">IEC33019</strain>
    </source>
</reference>
<organism evidence="1">
    <name type="scientific">Pseudomonas putida</name>
    <name type="common">Arthrobacter siderocapsulatus</name>
    <dbReference type="NCBI Taxonomy" id="303"/>
    <lineage>
        <taxon>Bacteria</taxon>
        <taxon>Pseudomonadati</taxon>
        <taxon>Pseudomonadota</taxon>
        <taxon>Gammaproteobacteria</taxon>
        <taxon>Pseudomonadales</taxon>
        <taxon>Pseudomonadaceae</taxon>
        <taxon>Pseudomonas</taxon>
    </lineage>
</organism>
<protein>
    <submittedName>
        <fullName evidence="1">Uncharacterized protein</fullName>
    </submittedName>
</protein>
<dbReference type="RefSeq" id="WP_099594042.1">
    <property type="nucleotide sequence ID" value="NZ_CP016634.1"/>
</dbReference>
<gene>
    <name evidence="1" type="ORF">IEC33019_4964</name>
</gene>
<dbReference type="SUPFAM" id="SSF52540">
    <property type="entry name" value="P-loop containing nucleoside triphosphate hydrolases"/>
    <property type="match status" value="1"/>
</dbReference>
<name>A0A1B2FE01_PSEPU</name>
<dbReference type="AlphaFoldDB" id="A0A1B2FE01"/>